<evidence type="ECO:0000256" key="1">
    <source>
        <dbReference type="SAM" id="SignalP"/>
    </source>
</evidence>
<dbReference type="InterPro" id="IPR000326">
    <property type="entry name" value="PAP2/HPO"/>
</dbReference>
<dbReference type="Proteomes" id="UP000475249">
    <property type="component" value="Unassembled WGS sequence"/>
</dbReference>
<proteinExistence type="predicted"/>
<accession>A0A6L9E9M5</accession>
<feature type="chain" id="PRO_5026795712" evidence="1">
    <location>
        <begin position="20"/>
        <end position="292"/>
    </location>
</feature>
<evidence type="ECO:0000259" key="2">
    <source>
        <dbReference type="Pfam" id="PF01569"/>
    </source>
</evidence>
<comment type="caution">
    <text evidence="3">The sequence shown here is derived from an EMBL/GenBank/DDBJ whole genome shotgun (WGS) entry which is preliminary data.</text>
</comment>
<reference evidence="3 4" key="1">
    <citation type="submission" date="2020-01" db="EMBL/GenBank/DDBJ databases">
        <title>Bacteria diversity of Porities sp.</title>
        <authorList>
            <person name="Wang G."/>
        </authorList>
    </citation>
    <scope>NUCLEOTIDE SEQUENCE [LARGE SCALE GENOMIC DNA]</scope>
    <source>
        <strain evidence="3 4">R33</strain>
    </source>
</reference>
<dbReference type="Pfam" id="PF01569">
    <property type="entry name" value="PAP2"/>
    <property type="match status" value="1"/>
</dbReference>
<feature type="domain" description="Phosphatidic acid phosphatase type 2/haloperoxidase" evidence="2">
    <location>
        <begin position="183"/>
        <end position="274"/>
    </location>
</feature>
<evidence type="ECO:0000313" key="3">
    <source>
        <dbReference type="EMBL" id="NAS11248.1"/>
    </source>
</evidence>
<dbReference type="EMBL" id="WXYO01000002">
    <property type="protein sequence ID" value="NAS11248.1"/>
    <property type="molecule type" value="Genomic_DNA"/>
</dbReference>
<keyword evidence="4" id="KW-1185">Reference proteome</keyword>
<dbReference type="InterPro" id="IPR036938">
    <property type="entry name" value="PAP2/HPO_sf"/>
</dbReference>
<dbReference type="GO" id="GO:0030288">
    <property type="term" value="C:outer membrane-bounded periplasmic space"/>
    <property type="evidence" value="ECO:0007669"/>
    <property type="project" value="InterPro"/>
</dbReference>
<dbReference type="AlphaFoldDB" id="A0A6L9E9M5"/>
<keyword evidence="1" id="KW-0732">Signal</keyword>
<dbReference type="Gene3D" id="1.20.144.10">
    <property type="entry name" value="Phosphatidic acid phosphatase type 2/haloperoxidase"/>
    <property type="match status" value="1"/>
</dbReference>
<dbReference type="PRINTS" id="PR00483">
    <property type="entry name" value="BACPHPHTASE"/>
</dbReference>
<organism evidence="3 4">
    <name type="scientific">Poritiphilus flavus</name>
    <dbReference type="NCBI Taxonomy" id="2697053"/>
    <lineage>
        <taxon>Bacteria</taxon>
        <taxon>Pseudomonadati</taxon>
        <taxon>Bacteroidota</taxon>
        <taxon>Flavobacteriia</taxon>
        <taxon>Flavobacteriales</taxon>
        <taxon>Flavobacteriaceae</taxon>
        <taxon>Poritiphilus</taxon>
    </lineage>
</organism>
<sequence length="292" mass="33273">MIAKTFLTSLLLLHLSAIAQELHPLEPVQGHYKTLQNLSAEPNPQRADLDAIAFPPSDYSSGTLIYTMVSPEYLTPEQLEELKLSVKFPANSSDQTRAELDFLLEWQEKRGPEQESRSTNVLAPIGYWPHVNLLSDHPRHQENLNNLFYEGRAVFGESCNADNYPKTAKLLEGVTRDMRIMEFTLKYHLLRARPYHLEPELKPLARISSPSFASGHTLWAYIHAFTWSELVPSRRKAFLDLAYEVGESREIMGIHYPSDEEAARVLAHKMLTAMLKNPKFTTDLAAAKAEWK</sequence>
<gene>
    <name evidence="3" type="ORF">GTQ38_04500</name>
</gene>
<evidence type="ECO:0000313" key="4">
    <source>
        <dbReference type="Proteomes" id="UP000475249"/>
    </source>
</evidence>
<feature type="signal peptide" evidence="1">
    <location>
        <begin position="1"/>
        <end position="19"/>
    </location>
</feature>
<protein>
    <submittedName>
        <fullName evidence="3">Phosphatase PAP2 family protein</fullName>
    </submittedName>
</protein>
<dbReference type="InterPro" id="IPR001011">
    <property type="entry name" value="Acid_Pase_classA_bac"/>
</dbReference>
<dbReference type="GO" id="GO:0003993">
    <property type="term" value="F:acid phosphatase activity"/>
    <property type="evidence" value="ECO:0007669"/>
    <property type="project" value="InterPro"/>
</dbReference>
<dbReference type="RefSeq" id="WP_161434287.1">
    <property type="nucleotide sequence ID" value="NZ_WXYO01000002.1"/>
</dbReference>
<name>A0A6L9E9M5_9FLAO</name>
<dbReference type="SUPFAM" id="SSF48317">
    <property type="entry name" value="Acid phosphatase/Vanadium-dependent haloperoxidase"/>
    <property type="match status" value="1"/>
</dbReference>